<reference evidence="7" key="1">
    <citation type="submission" date="2016-10" db="EMBL/GenBank/DDBJ databases">
        <authorList>
            <person name="de Groot N.N."/>
        </authorList>
    </citation>
    <scope>NUCLEOTIDE SEQUENCE</scope>
</reference>
<evidence type="ECO:0000256" key="3">
    <source>
        <dbReference type="ARBA" id="ARBA00023002"/>
    </source>
</evidence>
<accession>A0A1W1CXR9</accession>
<protein>
    <recommendedName>
        <fullName evidence="2">precorrin-2 dehydrogenase</fullName>
        <ecNumber evidence="2">1.3.1.76</ecNumber>
    </recommendedName>
</protein>
<dbReference type="InterPro" id="IPR036291">
    <property type="entry name" value="NAD(P)-bd_dom_sf"/>
</dbReference>
<dbReference type="PANTHER" id="PTHR35330">
    <property type="entry name" value="SIROHEME BIOSYNTHESIS PROTEIN MET8"/>
    <property type="match status" value="1"/>
</dbReference>
<dbReference type="InterPro" id="IPR006367">
    <property type="entry name" value="Sirohaem_synthase_N"/>
</dbReference>
<dbReference type="GO" id="GO:0043115">
    <property type="term" value="F:precorrin-2 dehydrogenase activity"/>
    <property type="evidence" value="ECO:0007669"/>
    <property type="project" value="UniProtKB-EC"/>
</dbReference>
<evidence type="ECO:0000256" key="4">
    <source>
        <dbReference type="ARBA" id="ARBA00023027"/>
    </source>
</evidence>
<dbReference type="GO" id="GO:0019354">
    <property type="term" value="P:siroheme biosynthetic process"/>
    <property type="evidence" value="ECO:0007669"/>
    <property type="project" value="UniProtKB-UniPathway"/>
</dbReference>
<organism evidence="7">
    <name type="scientific">hydrothermal vent metagenome</name>
    <dbReference type="NCBI Taxonomy" id="652676"/>
    <lineage>
        <taxon>unclassified sequences</taxon>
        <taxon>metagenomes</taxon>
        <taxon>ecological metagenomes</taxon>
    </lineage>
</organism>
<sequence length="189" mass="21544">MAYFPAFIKLENRKVLLIGGGNIAYRKLLYLLEFTKDIDIIAEEFSSEMLQTIESLSLKYQKRSYKKGDIADYAIVIIAIDDIAMQATIFEESREYNCLCNAVDSVAYCDFIFPSYIKQDDLTIAISTSGSAPSIAKHLKRYLQNIIPEGIGLFLQEMADLRKSLPKGKERMKKLDAKAKEYIESWSKP</sequence>
<keyword evidence="4" id="KW-0520">NAD</keyword>
<keyword evidence="7" id="KW-0456">Lyase</keyword>
<dbReference type="EMBL" id="FPHH01000150">
    <property type="protein sequence ID" value="SFV70594.1"/>
    <property type="molecule type" value="Genomic_DNA"/>
</dbReference>
<dbReference type="UniPathway" id="UPA00262">
    <property type="reaction ID" value="UER00222"/>
</dbReference>
<dbReference type="SUPFAM" id="SSF51735">
    <property type="entry name" value="NAD(P)-binding Rossmann-fold domains"/>
    <property type="match status" value="1"/>
</dbReference>
<gene>
    <name evidence="7" type="ORF">MNB_SM-5-834</name>
</gene>
<dbReference type="PANTHER" id="PTHR35330:SF1">
    <property type="entry name" value="SIROHEME BIOSYNTHESIS PROTEIN MET8"/>
    <property type="match status" value="1"/>
</dbReference>
<evidence type="ECO:0000256" key="5">
    <source>
        <dbReference type="ARBA" id="ARBA00023244"/>
    </source>
</evidence>
<proteinExistence type="predicted"/>
<dbReference type="InterPro" id="IPR028161">
    <property type="entry name" value="Met8-like"/>
</dbReference>
<name>A0A1W1CXR9_9ZZZZ</name>
<evidence type="ECO:0000256" key="6">
    <source>
        <dbReference type="ARBA" id="ARBA00047561"/>
    </source>
</evidence>
<dbReference type="EC" id="1.3.1.76" evidence="2"/>
<dbReference type="AlphaFoldDB" id="A0A1W1CXR9"/>
<evidence type="ECO:0000313" key="7">
    <source>
        <dbReference type="EMBL" id="SFV70594.1"/>
    </source>
</evidence>
<dbReference type="Gene3D" id="3.30.160.110">
    <property type="entry name" value="Siroheme synthase, domain 2"/>
    <property type="match status" value="1"/>
</dbReference>
<dbReference type="NCBIfam" id="TIGR01470">
    <property type="entry name" value="cysG_Nterm"/>
    <property type="match status" value="1"/>
</dbReference>
<dbReference type="Gene3D" id="3.40.50.720">
    <property type="entry name" value="NAD(P)-binding Rossmann-like Domain"/>
    <property type="match status" value="1"/>
</dbReference>
<dbReference type="GO" id="GO:0004325">
    <property type="term" value="F:ferrochelatase activity"/>
    <property type="evidence" value="ECO:0007669"/>
    <property type="project" value="InterPro"/>
</dbReference>
<dbReference type="Pfam" id="PF13241">
    <property type="entry name" value="NAD_binding_7"/>
    <property type="match status" value="1"/>
</dbReference>
<evidence type="ECO:0000256" key="2">
    <source>
        <dbReference type="ARBA" id="ARBA00012400"/>
    </source>
</evidence>
<evidence type="ECO:0000256" key="1">
    <source>
        <dbReference type="ARBA" id="ARBA00005010"/>
    </source>
</evidence>
<dbReference type="SUPFAM" id="SSF75615">
    <property type="entry name" value="Siroheme synthase middle domains-like"/>
    <property type="match status" value="1"/>
</dbReference>
<keyword evidence="5" id="KW-0627">Porphyrin biosynthesis</keyword>
<comment type="pathway">
    <text evidence="1">Porphyrin-containing compound metabolism; siroheme biosynthesis; sirohydrochlorin from precorrin-2: step 1/1.</text>
</comment>
<keyword evidence="3 7" id="KW-0560">Oxidoreductase</keyword>
<comment type="catalytic activity">
    <reaction evidence="6">
        <text>precorrin-2 + NAD(+) = sirohydrochlorin + NADH + 2 H(+)</text>
        <dbReference type="Rhea" id="RHEA:15613"/>
        <dbReference type="ChEBI" id="CHEBI:15378"/>
        <dbReference type="ChEBI" id="CHEBI:57540"/>
        <dbReference type="ChEBI" id="CHEBI:57945"/>
        <dbReference type="ChEBI" id="CHEBI:58351"/>
        <dbReference type="ChEBI" id="CHEBI:58827"/>
        <dbReference type="EC" id="1.3.1.76"/>
    </reaction>
</comment>